<dbReference type="OrthoDB" id="6021743at2759"/>
<dbReference type="Pfam" id="PF12657">
    <property type="entry name" value="TFIIIC_delta"/>
    <property type="match status" value="1"/>
</dbReference>
<accession>A0A9D3Q7D6</accession>
<comment type="caution">
    <text evidence="5">The sequence shown here is derived from an EMBL/GenBank/DDBJ whole genome shotgun (WGS) entry which is preliminary data.</text>
</comment>
<evidence type="ECO:0000313" key="6">
    <source>
        <dbReference type="Proteomes" id="UP001046870"/>
    </source>
</evidence>
<evidence type="ECO:0000259" key="2">
    <source>
        <dbReference type="Pfam" id="PF12657"/>
    </source>
</evidence>
<dbReference type="PANTHER" id="PTHR15496:SF2">
    <property type="entry name" value="GENERAL TRANSCRIPTION FACTOR 3C POLYPEPTIDE 4"/>
    <property type="match status" value="1"/>
</dbReference>
<dbReference type="EMBL" id="JAFDVH010000006">
    <property type="protein sequence ID" value="KAG7476400.1"/>
    <property type="molecule type" value="Genomic_DNA"/>
</dbReference>
<feature type="domain" description="Transcription factor IIIC 90kDa subunit N-terminal" evidence="2">
    <location>
        <begin position="51"/>
        <end position="495"/>
    </location>
</feature>
<feature type="region of interest" description="Disordered" evidence="1">
    <location>
        <begin position="588"/>
        <end position="629"/>
    </location>
</feature>
<dbReference type="GO" id="GO:0000127">
    <property type="term" value="C:transcription factor TFIIIC complex"/>
    <property type="evidence" value="ECO:0007669"/>
    <property type="project" value="InterPro"/>
</dbReference>
<proteinExistence type="predicted"/>
<feature type="domain" description="Transcription factor IIIC putative zinc-finger" evidence="3">
    <location>
        <begin position="700"/>
        <end position="750"/>
    </location>
</feature>
<dbReference type="Gene3D" id="2.130.10.10">
    <property type="entry name" value="YVTN repeat-like/Quinoprotein amine dehydrogenase"/>
    <property type="match status" value="1"/>
</dbReference>
<dbReference type="AlphaFoldDB" id="A0A9D3Q7D6"/>
<dbReference type="InterPro" id="IPR024764">
    <property type="entry name" value="TFIIIC_Znf"/>
</dbReference>
<evidence type="ECO:0008006" key="7">
    <source>
        <dbReference type="Google" id="ProtNLM"/>
    </source>
</evidence>
<dbReference type="InterPro" id="IPR045803">
    <property type="entry name" value="DUF5921"/>
</dbReference>
<evidence type="ECO:0000259" key="4">
    <source>
        <dbReference type="Pfam" id="PF19336"/>
    </source>
</evidence>
<dbReference type="InterPro" id="IPR024761">
    <property type="entry name" value="TFIIIC_delta_N"/>
</dbReference>
<feature type="domain" description="DUF5921" evidence="4">
    <location>
        <begin position="497"/>
        <end position="573"/>
    </location>
</feature>
<reference evidence="5" key="1">
    <citation type="submission" date="2021-01" db="EMBL/GenBank/DDBJ databases">
        <authorList>
            <person name="Zahm M."/>
            <person name="Roques C."/>
            <person name="Cabau C."/>
            <person name="Klopp C."/>
            <person name="Donnadieu C."/>
            <person name="Jouanno E."/>
            <person name="Lampietro C."/>
            <person name="Louis A."/>
            <person name="Herpin A."/>
            <person name="Echchiki A."/>
            <person name="Berthelot C."/>
            <person name="Parey E."/>
            <person name="Roest-Crollius H."/>
            <person name="Braasch I."/>
            <person name="Postlethwait J."/>
            <person name="Bobe J."/>
            <person name="Montfort J."/>
            <person name="Bouchez O."/>
            <person name="Begum T."/>
            <person name="Mejri S."/>
            <person name="Adams A."/>
            <person name="Chen W.-J."/>
            <person name="Guiguen Y."/>
        </authorList>
    </citation>
    <scope>NUCLEOTIDE SEQUENCE</scope>
    <source>
        <strain evidence="5">YG-15Mar2019-1</strain>
        <tissue evidence="5">Brain</tissue>
    </source>
</reference>
<organism evidence="5 6">
    <name type="scientific">Megalops atlanticus</name>
    <name type="common">Tarpon</name>
    <name type="synonym">Clupea gigantea</name>
    <dbReference type="NCBI Taxonomy" id="7932"/>
    <lineage>
        <taxon>Eukaryota</taxon>
        <taxon>Metazoa</taxon>
        <taxon>Chordata</taxon>
        <taxon>Craniata</taxon>
        <taxon>Vertebrata</taxon>
        <taxon>Euteleostomi</taxon>
        <taxon>Actinopterygii</taxon>
        <taxon>Neopterygii</taxon>
        <taxon>Teleostei</taxon>
        <taxon>Elopiformes</taxon>
        <taxon>Megalopidae</taxon>
        <taxon>Megalops</taxon>
    </lineage>
</organism>
<dbReference type="Pfam" id="PF19336">
    <property type="entry name" value="DUF5921"/>
    <property type="match status" value="1"/>
</dbReference>
<dbReference type="SUPFAM" id="SSF50978">
    <property type="entry name" value="WD40 repeat-like"/>
    <property type="match status" value="1"/>
</dbReference>
<protein>
    <recommendedName>
        <fullName evidence="7">General transcription factor IIIC subunit 4</fullName>
    </recommendedName>
</protein>
<name>A0A9D3Q7D6_MEGAT</name>
<gene>
    <name evidence="5" type="ORF">MATL_G00082420</name>
</gene>
<evidence type="ECO:0000256" key="1">
    <source>
        <dbReference type="SAM" id="MobiDB-lite"/>
    </source>
</evidence>
<dbReference type="GO" id="GO:0004402">
    <property type="term" value="F:histone acetyltransferase activity"/>
    <property type="evidence" value="ECO:0007669"/>
    <property type="project" value="InterPro"/>
</dbReference>
<dbReference type="InterPro" id="IPR036322">
    <property type="entry name" value="WD40_repeat_dom_sf"/>
</dbReference>
<sequence length="783" mass="85487">MAAAAPDRGVDGGGAEPEPDTSAGTEPERVVKREPVVKLLSRVCGVEPLSWSEDHRVSACCASSIAVMEILPDVYNISQDLVIHRTSIPVPNDVHVLKVGPEREVQEAKEKLAGSPDPTVRQPFLLDRVMNPAVGMLPPMLGVRYASWSPLGCDASGRCLLAALTLDGRLAVHSCSGRLQWRPLLDLTEAYGELLAEAGYALPGAEPPLGPAGDPEELRRRHAMQTPVRMEWSGVCGTQQVQPNNECRDVGSVLLAVLMENGDIAVWHLAVPVLGRGSVVSCSALRSGVPSPSALAWWEFDHGGLKMTGLVVGSSAGPLRLLPVNLKAVKGRFTLRKPMVLCEEADLIPVHSVRCVSLYHPHQKVNCSLVLAARGPYLCWCLLLISRAGLSMYRSHVTGLHSGPIAAVTAARHGAGSVFTCSGDGGVRKLTPVFTQVAVTFRQERLELPEGVAGRRVHGVAVSPNGAYLALVTSEGMADGLHPVSRSCQVQLVALRTPEEAASELLRPGAQSLFRQMDLLDLVRWKVLQEKRVDPALQAELDGQVRSSGSTYLQRLQLFLLRVLYQSLQKAPAQARWRPALDSAKVFVGEEEEEEEEGEEEEDGSEGAAGGASEGAGSQDRGNGATKEQVKEITERIEAMETQLVREHMKKVLGEVYLHTYITENTSIPTRGMCDFLQSDPAYEDRATKVLIGHIFKKMNKQTFPEYCSLCREVLPFSDWRLAMCSNGHVWIRCVLTLQASQEVTQRRCLLKDSIARYPLPEDPDWMKRLLQGPCIFCDCPLF</sequence>
<dbReference type="InterPro" id="IPR015943">
    <property type="entry name" value="WD40/YVTN_repeat-like_dom_sf"/>
</dbReference>
<dbReference type="InterPro" id="IPR044230">
    <property type="entry name" value="GTF3C4"/>
</dbReference>
<feature type="compositionally biased region" description="Acidic residues" evidence="1">
    <location>
        <begin position="589"/>
        <end position="605"/>
    </location>
</feature>
<evidence type="ECO:0000259" key="3">
    <source>
        <dbReference type="Pfam" id="PF12660"/>
    </source>
</evidence>
<dbReference type="GO" id="GO:0006384">
    <property type="term" value="P:transcription initiation at RNA polymerase III promoter"/>
    <property type="evidence" value="ECO:0007669"/>
    <property type="project" value="InterPro"/>
</dbReference>
<dbReference type="Proteomes" id="UP001046870">
    <property type="component" value="Chromosome 6"/>
</dbReference>
<evidence type="ECO:0000313" key="5">
    <source>
        <dbReference type="EMBL" id="KAG7476400.1"/>
    </source>
</evidence>
<feature type="region of interest" description="Disordered" evidence="1">
    <location>
        <begin position="1"/>
        <end position="29"/>
    </location>
</feature>
<dbReference type="PANTHER" id="PTHR15496">
    <property type="entry name" value="GENERAL TRANSCRIPTION FACTOR 3C POLYPEPTIDE 4 FAMILY"/>
    <property type="match status" value="1"/>
</dbReference>
<dbReference type="Pfam" id="PF12660">
    <property type="entry name" value="zf-TFIIIC"/>
    <property type="match status" value="1"/>
</dbReference>
<keyword evidence="6" id="KW-1185">Reference proteome</keyword>